<dbReference type="AlphaFoldDB" id="A0A382CFY5"/>
<dbReference type="InterPro" id="IPR014720">
    <property type="entry name" value="dsRBD_dom"/>
</dbReference>
<dbReference type="Gene3D" id="1.10.1520.10">
    <property type="entry name" value="Ribonuclease III domain"/>
    <property type="match status" value="1"/>
</dbReference>
<dbReference type="HAMAP" id="MF_00104">
    <property type="entry name" value="RNase_III"/>
    <property type="match status" value="1"/>
</dbReference>
<comment type="catalytic activity">
    <reaction evidence="1">
        <text>Endonucleolytic cleavage to 5'-phosphomonoester.</text>
        <dbReference type="EC" id="3.1.26.3"/>
    </reaction>
</comment>
<evidence type="ECO:0000259" key="9">
    <source>
        <dbReference type="PROSITE" id="PS50142"/>
    </source>
</evidence>
<keyword evidence="7" id="KW-0694">RNA-binding</keyword>
<dbReference type="PROSITE" id="PS50142">
    <property type="entry name" value="RNASE_3_2"/>
    <property type="match status" value="1"/>
</dbReference>
<dbReference type="CDD" id="cd00593">
    <property type="entry name" value="RIBOc"/>
    <property type="match status" value="1"/>
</dbReference>
<dbReference type="PROSITE" id="PS50137">
    <property type="entry name" value="DS_RBD"/>
    <property type="match status" value="1"/>
</dbReference>
<dbReference type="Gene3D" id="3.30.160.20">
    <property type="match status" value="1"/>
</dbReference>
<dbReference type="SUPFAM" id="SSF69065">
    <property type="entry name" value="RNase III domain-like"/>
    <property type="match status" value="1"/>
</dbReference>
<evidence type="ECO:0000313" key="10">
    <source>
        <dbReference type="EMBL" id="SVB24263.1"/>
    </source>
</evidence>
<dbReference type="Pfam" id="PF00035">
    <property type="entry name" value="dsrm"/>
    <property type="match status" value="1"/>
</dbReference>
<dbReference type="SUPFAM" id="SSF54768">
    <property type="entry name" value="dsRNA-binding domain-like"/>
    <property type="match status" value="1"/>
</dbReference>
<organism evidence="10">
    <name type="scientific">marine metagenome</name>
    <dbReference type="NCBI Taxonomy" id="408172"/>
    <lineage>
        <taxon>unclassified sequences</taxon>
        <taxon>metagenomes</taxon>
        <taxon>ecological metagenomes</taxon>
    </lineage>
</organism>
<evidence type="ECO:0000259" key="8">
    <source>
        <dbReference type="PROSITE" id="PS50137"/>
    </source>
</evidence>
<dbReference type="CDD" id="cd10845">
    <property type="entry name" value="DSRM_RNAse_III_family"/>
    <property type="match status" value="1"/>
</dbReference>
<dbReference type="GO" id="GO:0003725">
    <property type="term" value="F:double-stranded RNA binding"/>
    <property type="evidence" value="ECO:0007669"/>
    <property type="project" value="TreeGrafter"/>
</dbReference>
<evidence type="ECO:0000256" key="5">
    <source>
        <dbReference type="ARBA" id="ARBA00022759"/>
    </source>
</evidence>
<feature type="domain" description="DRBM" evidence="8">
    <location>
        <begin position="162"/>
        <end position="231"/>
    </location>
</feature>
<dbReference type="PROSITE" id="PS00517">
    <property type="entry name" value="RNASE_3_1"/>
    <property type="match status" value="1"/>
</dbReference>
<dbReference type="InterPro" id="IPR036389">
    <property type="entry name" value="RNase_III_sf"/>
</dbReference>
<dbReference type="EC" id="3.1.26.3" evidence="3"/>
<name>A0A382CFY5_9ZZZZ</name>
<reference evidence="10" key="1">
    <citation type="submission" date="2018-05" db="EMBL/GenBank/DDBJ databases">
        <authorList>
            <person name="Lanie J.A."/>
            <person name="Ng W.-L."/>
            <person name="Kazmierczak K.M."/>
            <person name="Andrzejewski T.M."/>
            <person name="Davidsen T.M."/>
            <person name="Wayne K.J."/>
            <person name="Tettelin H."/>
            <person name="Glass J.I."/>
            <person name="Rusch D."/>
            <person name="Podicherti R."/>
            <person name="Tsui H.-C.T."/>
            <person name="Winkler M.E."/>
        </authorList>
    </citation>
    <scope>NUCLEOTIDE SEQUENCE</scope>
</reference>
<accession>A0A382CFY5</accession>
<keyword evidence="6" id="KW-0378">Hydrolase</keyword>
<dbReference type="InterPro" id="IPR011907">
    <property type="entry name" value="RNase_III"/>
</dbReference>
<dbReference type="PANTHER" id="PTHR11207">
    <property type="entry name" value="RIBONUCLEASE III"/>
    <property type="match status" value="1"/>
</dbReference>
<feature type="domain" description="RNase III" evidence="9">
    <location>
        <begin position="6"/>
        <end position="135"/>
    </location>
</feature>
<evidence type="ECO:0000256" key="6">
    <source>
        <dbReference type="ARBA" id="ARBA00022801"/>
    </source>
</evidence>
<gene>
    <name evidence="10" type="ORF">METZ01_LOCUS177117</name>
</gene>
<dbReference type="GO" id="GO:0010468">
    <property type="term" value="P:regulation of gene expression"/>
    <property type="evidence" value="ECO:0007669"/>
    <property type="project" value="TreeGrafter"/>
</dbReference>
<dbReference type="SMART" id="SM00535">
    <property type="entry name" value="RIBOc"/>
    <property type="match status" value="1"/>
</dbReference>
<dbReference type="InterPro" id="IPR000999">
    <property type="entry name" value="RNase_III_dom"/>
</dbReference>
<dbReference type="GO" id="GO:0006364">
    <property type="term" value="P:rRNA processing"/>
    <property type="evidence" value="ECO:0007669"/>
    <property type="project" value="InterPro"/>
</dbReference>
<dbReference type="GO" id="GO:0004525">
    <property type="term" value="F:ribonuclease III activity"/>
    <property type="evidence" value="ECO:0007669"/>
    <property type="project" value="UniProtKB-EC"/>
</dbReference>
<dbReference type="FunFam" id="1.10.1520.10:FF:000001">
    <property type="entry name" value="Ribonuclease 3"/>
    <property type="match status" value="1"/>
</dbReference>
<keyword evidence="4" id="KW-0540">Nuclease</keyword>
<comment type="similarity">
    <text evidence="2">Belongs to the ribonuclease III family.</text>
</comment>
<dbReference type="SMART" id="SM00358">
    <property type="entry name" value="DSRM"/>
    <property type="match status" value="1"/>
</dbReference>
<dbReference type="EMBL" id="UINC01034045">
    <property type="protein sequence ID" value="SVB24263.1"/>
    <property type="molecule type" value="Genomic_DNA"/>
</dbReference>
<dbReference type="NCBIfam" id="TIGR02191">
    <property type="entry name" value="RNaseIII"/>
    <property type="match status" value="1"/>
</dbReference>
<evidence type="ECO:0000256" key="3">
    <source>
        <dbReference type="ARBA" id="ARBA00012177"/>
    </source>
</evidence>
<dbReference type="Pfam" id="PF14622">
    <property type="entry name" value="Ribonucleas_3_3"/>
    <property type="match status" value="1"/>
</dbReference>
<evidence type="ECO:0000256" key="4">
    <source>
        <dbReference type="ARBA" id="ARBA00022722"/>
    </source>
</evidence>
<evidence type="ECO:0000256" key="7">
    <source>
        <dbReference type="ARBA" id="ARBA00022884"/>
    </source>
</evidence>
<sequence length="238" mass="25847">MELSELQDVEDGLGYAFKDRSLLALALTHQSYVNEHPDAPPVSNERLEFLGDSIVGMVVAERIFNGAPELPEGDLTVRRSQVIRKETLAAAARSIGLGDWLVMGTGEATTGGNIRESNLADAFEAATGAVYLDGGYDQARSFVSKWLGQHINEALESETRKDPKSLLQEYLQANGKQPPRYELSSQSGTPHDPVFTINVLIDNTLVATGMGSRKVDAERKAASKALEIFISLENPNDS</sequence>
<keyword evidence="5" id="KW-0255">Endonuclease</keyword>
<protein>
    <recommendedName>
        <fullName evidence="3">ribonuclease III</fullName>
        <ecNumber evidence="3">3.1.26.3</ecNumber>
    </recommendedName>
</protein>
<evidence type="ECO:0000256" key="1">
    <source>
        <dbReference type="ARBA" id="ARBA00000109"/>
    </source>
</evidence>
<dbReference type="PANTHER" id="PTHR11207:SF0">
    <property type="entry name" value="RIBONUCLEASE 3"/>
    <property type="match status" value="1"/>
</dbReference>
<proteinExistence type="inferred from homology"/>
<evidence type="ECO:0000256" key="2">
    <source>
        <dbReference type="ARBA" id="ARBA00010183"/>
    </source>
</evidence>